<dbReference type="PANTHER" id="PTHR48079">
    <property type="entry name" value="PROTEIN YEEZ"/>
    <property type="match status" value="1"/>
</dbReference>
<accession>A0ABR7RLA0</accession>
<dbReference type="RefSeq" id="WP_187784530.1">
    <property type="nucleotide sequence ID" value="NZ_JACTVA010000016.1"/>
</dbReference>
<dbReference type="InterPro" id="IPR036291">
    <property type="entry name" value="NAD(P)-bd_dom_sf"/>
</dbReference>
<dbReference type="EMBL" id="JACTVA010000016">
    <property type="protein sequence ID" value="MBC9207364.1"/>
    <property type="molecule type" value="Genomic_DNA"/>
</dbReference>
<dbReference type="InterPro" id="IPR001509">
    <property type="entry name" value="Epimerase_deHydtase"/>
</dbReference>
<dbReference type="PANTHER" id="PTHR48079:SF6">
    <property type="entry name" value="NAD(P)-BINDING DOMAIN-CONTAINING PROTEIN-RELATED"/>
    <property type="match status" value="1"/>
</dbReference>
<proteinExistence type="predicted"/>
<evidence type="ECO:0000313" key="2">
    <source>
        <dbReference type="EMBL" id="MBC9207364.1"/>
    </source>
</evidence>
<protein>
    <submittedName>
        <fullName evidence="2">NAD-dependent epimerase/dehydratase family protein</fullName>
    </submittedName>
</protein>
<reference evidence="2 3" key="1">
    <citation type="journal article" date="2013" name="Int. J. Syst. Evol. Microbiol.">
        <title>Roseomonas aerophila sp. nov., isolated from air.</title>
        <authorList>
            <person name="Kim S.J."/>
            <person name="Weon H.Y."/>
            <person name="Ahn J.H."/>
            <person name="Hong S.B."/>
            <person name="Seok S.J."/>
            <person name="Whang K.S."/>
            <person name="Kwon S.W."/>
        </authorList>
    </citation>
    <scope>NUCLEOTIDE SEQUENCE [LARGE SCALE GENOMIC DNA]</scope>
    <source>
        <strain evidence="2 3">NBRC 108923</strain>
    </source>
</reference>
<gene>
    <name evidence="2" type="ORF">IBL26_10995</name>
</gene>
<dbReference type="SUPFAM" id="SSF51735">
    <property type="entry name" value="NAD(P)-binding Rossmann-fold domains"/>
    <property type="match status" value="1"/>
</dbReference>
<comment type="caution">
    <text evidence="2">The sequence shown here is derived from an EMBL/GenBank/DDBJ whole genome shotgun (WGS) entry which is preliminary data.</text>
</comment>
<dbReference type="Proteomes" id="UP000626026">
    <property type="component" value="Unassembled WGS sequence"/>
</dbReference>
<keyword evidence="3" id="KW-1185">Reference proteome</keyword>
<evidence type="ECO:0000313" key="3">
    <source>
        <dbReference type="Proteomes" id="UP000626026"/>
    </source>
</evidence>
<name>A0ABR7RLA0_9PROT</name>
<evidence type="ECO:0000259" key="1">
    <source>
        <dbReference type="Pfam" id="PF01370"/>
    </source>
</evidence>
<dbReference type="Pfam" id="PF01370">
    <property type="entry name" value="Epimerase"/>
    <property type="match status" value="1"/>
</dbReference>
<dbReference type="Gene3D" id="3.40.50.720">
    <property type="entry name" value="NAD(P)-binding Rossmann-like Domain"/>
    <property type="match status" value="1"/>
</dbReference>
<feature type="domain" description="NAD-dependent epimerase/dehydratase" evidence="1">
    <location>
        <begin position="5"/>
        <end position="210"/>
    </location>
</feature>
<dbReference type="InterPro" id="IPR051783">
    <property type="entry name" value="NAD(P)-dependent_oxidoreduct"/>
</dbReference>
<sequence>MTDPVLVLGAGGFIGDHMLHGLARQGVRVIAGMRSPRAVPDGIELRQVNALDAGSMAQALEGVGAVVNCVAASPEDMGKATQVLAQAAGPRRIVHLSTMSVYGAATGLVMEDSPLRPEGAYGESKAESEALLRAHAAQGGSVIMLRPGCVHGPGSESWTARPARLLRAGRLGDLGPAGDGICNLTSVADLVSAAAAALRVSDGTGQAFNVSDPEPEEWNAYFTKLGRAIGATPVRRLSGRRMKVEKLAAFPLKAMEILGRKAKLRTPDPMPPSLLRLFQQDIVLDHRQADAGLGFRRTPPAEALADAASWAMKAA</sequence>
<organism evidence="2 3">
    <name type="scientific">Teichococcus aerophilus</name>
    <dbReference type="NCBI Taxonomy" id="1224513"/>
    <lineage>
        <taxon>Bacteria</taxon>
        <taxon>Pseudomonadati</taxon>
        <taxon>Pseudomonadota</taxon>
        <taxon>Alphaproteobacteria</taxon>
        <taxon>Acetobacterales</taxon>
        <taxon>Roseomonadaceae</taxon>
        <taxon>Roseomonas</taxon>
    </lineage>
</organism>